<dbReference type="PANTHER" id="PTHR34203:SF13">
    <property type="entry name" value="EXPRESSED PROTEIN"/>
    <property type="match status" value="1"/>
</dbReference>
<comment type="caution">
    <text evidence="2">The sequence shown here is derived from an EMBL/GenBank/DDBJ whole genome shotgun (WGS) entry which is preliminary data.</text>
</comment>
<organism evidence="2 3">
    <name type="scientific">Symbiodinium natans</name>
    <dbReference type="NCBI Taxonomy" id="878477"/>
    <lineage>
        <taxon>Eukaryota</taxon>
        <taxon>Sar</taxon>
        <taxon>Alveolata</taxon>
        <taxon>Dinophyceae</taxon>
        <taxon>Suessiales</taxon>
        <taxon>Symbiodiniaceae</taxon>
        <taxon>Symbiodinium</taxon>
    </lineage>
</organism>
<dbReference type="InterPro" id="IPR052514">
    <property type="entry name" value="SAM-dependent_MTase"/>
</dbReference>
<dbReference type="EMBL" id="CAJNDS010002214">
    <property type="protein sequence ID" value="CAE7376664.1"/>
    <property type="molecule type" value="Genomic_DNA"/>
</dbReference>
<dbReference type="Gene3D" id="3.40.50.150">
    <property type="entry name" value="Vaccinia Virus protein VP39"/>
    <property type="match status" value="1"/>
</dbReference>
<accession>A0A812Q4B8</accession>
<name>A0A812Q4B8_9DINO</name>
<evidence type="ECO:0000313" key="2">
    <source>
        <dbReference type="EMBL" id="CAE7376664.1"/>
    </source>
</evidence>
<gene>
    <name evidence="2" type="ORF">SNAT2548_LOCUS20573</name>
</gene>
<evidence type="ECO:0000313" key="3">
    <source>
        <dbReference type="Proteomes" id="UP000604046"/>
    </source>
</evidence>
<dbReference type="SUPFAM" id="SSF53335">
    <property type="entry name" value="S-adenosyl-L-methionine-dependent methyltransferases"/>
    <property type="match status" value="1"/>
</dbReference>
<keyword evidence="3" id="KW-1185">Reference proteome</keyword>
<evidence type="ECO:0000259" key="1">
    <source>
        <dbReference type="Pfam" id="PF05050"/>
    </source>
</evidence>
<dbReference type="InterPro" id="IPR029063">
    <property type="entry name" value="SAM-dependent_MTases_sf"/>
</dbReference>
<dbReference type="InterPro" id="IPR006342">
    <property type="entry name" value="FkbM_mtfrase"/>
</dbReference>
<dbReference type="AlphaFoldDB" id="A0A812Q4B8"/>
<dbReference type="NCBIfam" id="TIGR01444">
    <property type="entry name" value="fkbM_fam"/>
    <property type="match status" value="1"/>
</dbReference>
<dbReference type="PANTHER" id="PTHR34203">
    <property type="entry name" value="METHYLTRANSFERASE, FKBM FAMILY PROTEIN"/>
    <property type="match status" value="1"/>
</dbReference>
<protein>
    <recommendedName>
        <fullName evidence="1">Methyltransferase FkbM domain-containing protein</fullName>
    </recommendedName>
</protein>
<reference evidence="2" key="1">
    <citation type="submission" date="2021-02" db="EMBL/GenBank/DDBJ databases">
        <authorList>
            <person name="Dougan E. K."/>
            <person name="Rhodes N."/>
            <person name="Thang M."/>
            <person name="Chan C."/>
        </authorList>
    </citation>
    <scope>NUCLEOTIDE SEQUENCE</scope>
</reference>
<sequence length="354" mass="38703">MDRFAGAVVLTTSAAAVVDLSGRHYCHRHADSVVRVCSVSGWTSDFSAELCCRNDPLVEKTCMFDPFFYTKAECCSSGFAVLDPYTFSLGPSPSFPRSQDWSIGHPSQTPDQLHWEALIRYAAIDKTIPSPVGSIGLRVFKGDVPDVQMYNLETSGYVPSTILDVGANYGGVAVALARLYPRARLVVLEPNPLLCRFLLWNLRRHGLTNRVWPLCAGAAETAGEVLMQPCNQPWIGAPVNTCMNLAMRTFSTAADASAGPTVKVPTLTLHGILHGVGWTSLDLLKLDCEGCEWRAALDSATWPAPLAAVGELHFDCADTACWPPKKQARDQRNCSHVAQFSSLEEMRELIRRCA</sequence>
<dbReference type="OrthoDB" id="434069at2759"/>
<dbReference type="Pfam" id="PF05050">
    <property type="entry name" value="Methyltransf_21"/>
    <property type="match status" value="1"/>
</dbReference>
<dbReference type="Proteomes" id="UP000604046">
    <property type="component" value="Unassembled WGS sequence"/>
</dbReference>
<proteinExistence type="predicted"/>
<feature type="domain" description="Methyltransferase FkbM" evidence="1">
    <location>
        <begin position="164"/>
        <end position="351"/>
    </location>
</feature>